<evidence type="ECO:0000313" key="1">
    <source>
        <dbReference type="EMBL" id="KTD61344.1"/>
    </source>
</evidence>
<protein>
    <submittedName>
        <fullName evidence="1">Uncharacterized protein</fullName>
    </submittedName>
</protein>
<sequence>MFKSLNYYLCYNIKKDCINILSSYFSLLNHIIPFLVRTYSAPIYFHIENKMFTYTAKIYFDDIEINQSSGNNLDSLFIWMLTQQKGEFGNYNGQITNNKTHLIEKEFRTSSY</sequence>
<dbReference type="Proteomes" id="UP000054703">
    <property type="component" value="Unassembled WGS sequence"/>
</dbReference>
<organism evidence="1 2">
    <name type="scientific">Legionella santicrucis</name>
    <dbReference type="NCBI Taxonomy" id="45074"/>
    <lineage>
        <taxon>Bacteria</taxon>
        <taxon>Pseudomonadati</taxon>
        <taxon>Pseudomonadota</taxon>
        <taxon>Gammaproteobacteria</taxon>
        <taxon>Legionellales</taxon>
        <taxon>Legionellaceae</taxon>
        <taxon>Legionella</taxon>
    </lineage>
</organism>
<proteinExistence type="predicted"/>
<accession>A0A0W0YWQ0</accession>
<keyword evidence="2" id="KW-1185">Reference proteome</keyword>
<comment type="caution">
    <text evidence="1">The sequence shown here is derived from an EMBL/GenBank/DDBJ whole genome shotgun (WGS) entry which is preliminary data.</text>
</comment>
<dbReference type="PATRIC" id="fig|45074.5.peg.1969"/>
<reference evidence="1 2" key="1">
    <citation type="submission" date="2015-11" db="EMBL/GenBank/DDBJ databases">
        <title>Genomic analysis of 38 Legionella species identifies large and diverse effector repertoires.</title>
        <authorList>
            <person name="Burstein D."/>
            <person name="Amaro F."/>
            <person name="Zusman T."/>
            <person name="Lifshitz Z."/>
            <person name="Cohen O."/>
            <person name="Gilbert J.A."/>
            <person name="Pupko T."/>
            <person name="Shuman H.A."/>
            <person name="Segal G."/>
        </authorList>
    </citation>
    <scope>NUCLEOTIDE SEQUENCE [LARGE SCALE GENOMIC DNA]</scope>
    <source>
        <strain evidence="1 2">SC-63-C7</strain>
    </source>
</reference>
<dbReference type="EMBL" id="LNYU01000041">
    <property type="protein sequence ID" value="KTD61344.1"/>
    <property type="molecule type" value="Genomic_DNA"/>
</dbReference>
<evidence type="ECO:0000313" key="2">
    <source>
        <dbReference type="Proteomes" id="UP000054703"/>
    </source>
</evidence>
<name>A0A0W0YWQ0_9GAMM</name>
<gene>
    <name evidence="1" type="ORF">Lsan_1845</name>
</gene>
<dbReference type="AlphaFoldDB" id="A0A0W0YWQ0"/>